<dbReference type="AlphaFoldDB" id="A0A6A4X461"/>
<gene>
    <name evidence="1" type="ORF">FJT64_016997</name>
</gene>
<dbReference type="EMBL" id="VIIS01000183">
    <property type="protein sequence ID" value="KAF0312269.1"/>
    <property type="molecule type" value="Genomic_DNA"/>
</dbReference>
<dbReference type="Proteomes" id="UP000440578">
    <property type="component" value="Unassembled WGS sequence"/>
</dbReference>
<dbReference type="PANTHER" id="PTHR33198">
    <property type="entry name" value="ANK_REP_REGION DOMAIN-CONTAINING PROTEIN-RELATED"/>
    <property type="match status" value="1"/>
</dbReference>
<sequence>MESHLRSQRNVIVDRKEFHTRQQADGEPFDEYVMALKELAEFCDFCVHCADDRLRDRIVTGIRSLLSWYDAIALGIISPDFPKQIYGITGSNRNVASCYRTHDSSAGNGALSHGGGWRLISPHMGSKER</sequence>
<reference evidence="1 2" key="1">
    <citation type="submission" date="2019-07" db="EMBL/GenBank/DDBJ databases">
        <title>Draft genome assembly of a fouling barnacle, Amphibalanus amphitrite (Darwin, 1854): The first reference genome for Thecostraca.</title>
        <authorList>
            <person name="Kim W."/>
        </authorList>
    </citation>
    <scope>NUCLEOTIDE SEQUENCE [LARGE SCALE GENOMIC DNA]</scope>
    <source>
        <strain evidence="1">SNU_AA5</strain>
        <tissue evidence="1">Soma without cirri and trophi</tissue>
    </source>
</reference>
<proteinExistence type="predicted"/>
<evidence type="ECO:0000313" key="1">
    <source>
        <dbReference type="EMBL" id="KAF0312269.1"/>
    </source>
</evidence>
<organism evidence="1 2">
    <name type="scientific">Amphibalanus amphitrite</name>
    <name type="common">Striped barnacle</name>
    <name type="synonym">Balanus amphitrite</name>
    <dbReference type="NCBI Taxonomy" id="1232801"/>
    <lineage>
        <taxon>Eukaryota</taxon>
        <taxon>Metazoa</taxon>
        <taxon>Ecdysozoa</taxon>
        <taxon>Arthropoda</taxon>
        <taxon>Crustacea</taxon>
        <taxon>Multicrustacea</taxon>
        <taxon>Cirripedia</taxon>
        <taxon>Thoracica</taxon>
        <taxon>Thoracicalcarea</taxon>
        <taxon>Balanomorpha</taxon>
        <taxon>Balanoidea</taxon>
        <taxon>Balanidae</taxon>
        <taxon>Amphibalaninae</taxon>
        <taxon>Amphibalanus</taxon>
    </lineage>
</organism>
<comment type="caution">
    <text evidence="1">The sequence shown here is derived from an EMBL/GenBank/DDBJ whole genome shotgun (WGS) entry which is preliminary data.</text>
</comment>
<evidence type="ECO:0000313" key="2">
    <source>
        <dbReference type="Proteomes" id="UP000440578"/>
    </source>
</evidence>
<name>A0A6A4X461_AMPAM</name>
<accession>A0A6A4X461</accession>
<keyword evidence="2" id="KW-1185">Reference proteome</keyword>
<protein>
    <submittedName>
        <fullName evidence="1">Uncharacterized protein</fullName>
    </submittedName>
</protein>